<dbReference type="EMBL" id="QAOH01000001">
    <property type="protein sequence ID" value="PTQ75962.1"/>
    <property type="molecule type" value="Genomic_DNA"/>
</dbReference>
<reference evidence="1 2" key="1">
    <citation type="submission" date="2018-04" db="EMBL/GenBank/DDBJ databases">
        <title>Genomic Encyclopedia of Archaeal and Bacterial Type Strains, Phase II (KMG-II): from individual species to whole genera.</title>
        <authorList>
            <person name="Goeker M."/>
        </authorList>
    </citation>
    <scope>NUCLEOTIDE SEQUENCE [LARGE SCALE GENOMIC DNA]</scope>
    <source>
        <strain evidence="1 2">DSM 100434</strain>
    </source>
</reference>
<organism evidence="1 2">
    <name type="scientific">Celeribacter persicus</name>
    <dbReference type="NCBI Taxonomy" id="1651082"/>
    <lineage>
        <taxon>Bacteria</taxon>
        <taxon>Pseudomonadati</taxon>
        <taxon>Pseudomonadota</taxon>
        <taxon>Alphaproteobacteria</taxon>
        <taxon>Rhodobacterales</taxon>
        <taxon>Roseobacteraceae</taxon>
        <taxon>Celeribacter</taxon>
    </lineage>
</organism>
<name>A0A2T5HWJ8_9RHOB</name>
<protein>
    <recommendedName>
        <fullName evidence="3">Sulfotransferase family protein</fullName>
    </recommendedName>
</protein>
<accession>A0A2T5HWJ8</accession>
<evidence type="ECO:0008006" key="3">
    <source>
        <dbReference type="Google" id="ProtNLM"/>
    </source>
</evidence>
<evidence type="ECO:0000313" key="1">
    <source>
        <dbReference type="EMBL" id="PTQ75962.1"/>
    </source>
</evidence>
<comment type="caution">
    <text evidence="1">The sequence shown here is derived from an EMBL/GenBank/DDBJ whole genome shotgun (WGS) entry which is preliminary data.</text>
</comment>
<dbReference type="AlphaFoldDB" id="A0A2T5HWJ8"/>
<keyword evidence="2" id="KW-1185">Reference proteome</keyword>
<evidence type="ECO:0000313" key="2">
    <source>
        <dbReference type="Proteomes" id="UP000244077"/>
    </source>
</evidence>
<dbReference type="Proteomes" id="UP000244077">
    <property type="component" value="Unassembled WGS sequence"/>
</dbReference>
<sequence length="256" mass="28820">MIIHAGFHKTGTTTLQKTFELNRAALDEHVELYLRYDFRTRLLARPVRRFAAARNKSAKDAILDEALLFFAGLDDNDPRPVFISHENLSGTFIGKDRVANYAAAPIAIGLIQEAWRRVTGGTEGLELLYSTRKTGWIASCHWQRVRQDRETRDLATYERQYAEAADLDHAVDQIRDAVAPSPVHRFAIEEVAHPALAALDLLGLSELWPMLDIPDNQNTTLGEDVRARLLALNRSSLQGAEFHTRRRALLGLSQPD</sequence>
<gene>
    <name evidence="1" type="ORF">C8N42_101506</name>
</gene>
<proteinExistence type="predicted"/>